<dbReference type="AlphaFoldDB" id="A0A7Y6NTM7"/>
<evidence type="ECO:0000313" key="1">
    <source>
        <dbReference type="EMBL" id="NUZ09121.1"/>
    </source>
</evidence>
<comment type="caution">
    <text evidence="1">The sequence shown here is derived from an EMBL/GenBank/DDBJ whole genome shotgun (WGS) entry which is preliminary data.</text>
</comment>
<protein>
    <submittedName>
        <fullName evidence="1">Uncharacterized protein</fullName>
    </submittedName>
</protein>
<proteinExistence type="predicted"/>
<dbReference type="RefSeq" id="WP_176071963.1">
    <property type="nucleotide sequence ID" value="NZ_JABWMJ010000031.1"/>
</dbReference>
<reference evidence="1 2" key="1">
    <citation type="submission" date="2020-06" db="EMBL/GenBank/DDBJ databases">
        <title>Schlegella sp. ID0723 isolated from air conditioner.</title>
        <authorList>
            <person name="Kim D.Y."/>
            <person name="Kim D.-U."/>
        </authorList>
    </citation>
    <scope>NUCLEOTIDE SEQUENCE [LARGE SCALE GENOMIC DNA]</scope>
    <source>
        <strain evidence="1 2">ID0723</strain>
    </source>
</reference>
<organism evidence="1 2">
    <name type="scientific">Piscinibacter koreensis</name>
    <dbReference type="NCBI Taxonomy" id="2742824"/>
    <lineage>
        <taxon>Bacteria</taxon>
        <taxon>Pseudomonadati</taxon>
        <taxon>Pseudomonadota</taxon>
        <taxon>Betaproteobacteria</taxon>
        <taxon>Burkholderiales</taxon>
        <taxon>Sphaerotilaceae</taxon>
        <taxon>Piscinibacter</taxon>
    </lineage>
</organism>
<dbReference type="EMBL" id="JABWMJ010000031">
    <property type="protein sequence ID" value="NUZ09121.1"/>
    <property type="molecule type" value="Genomic_DNA"/>
</dbReference>
<accession>A0A7Y6NTM7</accession>
<sequence length="96" mass="10624">MTDTTSDAGSYLDFGCPRCGHAARDEYETLDPMSPTNWRCDRCARMFNVLLFECATCATETVFVAMIAAEQPPPVDLLCPSCHRGVLDHEEVADSF</sequence>
<evidence type="ECO:0000313" key="2">
    <source>
        <dbReference type="Proteomes" id="UP000529637"/>
    </source>
</evidence>
<dbReference type="Proteomes" id="UP000529637">
    <property type="component" value="Unassembled WGS sequence"/>
</dbReference>
<keyword evidence="2" id="KW-1185">Reference proteome</keyword>
<name>A0A7Y6NTM7_9BURK</name>
<gene>
    <name evidence="1" type="ORF">HQN59_25620</name>
</gene>